<organism evidence="2 3">
    <name type="scientific">Mycena alexandri</name>
    <dbReference type="NCBI Taxonomy" id="1745969"/>
    <lineage>
        <taxon>Eukaryota</taxon>
        <taxon>Fungi</taxon>
        <taxon>Dikarya</taxon>
        <taxon>Basidiomycota</taxon>
        <taxon>Agaricomycotina</taxon>
        <taxon>Agaricomycetes</taxon>
        <taxon>Agaricomycetidae</taxon>
        <taxon>Agaricales</taxon>
        <taxon>Marasmiineae</taxon>
        <taxon>Mycenaceae</taxon>
        <taxon>Mycena</taxon>
    </lineage>
</organism>
<feature type="signal peptide" evidence="1">
    <location>
        <begin position="1"/>
        <end position="24"/>
    </location>
</feature>
<dbReference type="AlphaFoldDB" id="A0AAD6SF51"/>
<dbReference type="EMBL" id="JARJCM010000139">
    <property type="protein sequence ID" value="KAJ7026385.1"/>
    <property type="molecule type" value="Genomic_DNA"/>
</dbReference>
<dbReference type="Proteomes" id="UP001218188">
    <property type="component" value="Unassembled WGS sequence"/>
</dbReference>
<sequence length="77" mass="8379">MLQYHGFLFLIFSCSNLLSYNALATSHVICTRHQHTSAPTIIHKLHHSAVSPPLPATPRAAATRTKTAVKITSASEI</sequence>
<evidence type="ECO:0000313" key="2">
    <source>
        <dbReference type="EMBL" id="KAJ7026385.1"/>
    </source>
</evidence>
<reference evidence="2" key="1">
    <citation type="submission" date="2023-03" db="EMBL/GenBank/DDBJ databases">
        <title>Massive genome expansion in bonnet fungi (Mycena s.s.) driven by repeated elements and novel gene families across ecological guilds.</title>
        <authorList>
            <consortium name="Lawrence Berkeley National Laboratory"/>
            <person name="Harder C.B."/>
            <person name="Miyauchi S."/>
            <person name="Viragh M."/>
            <person name="Kuo A."/>
            <person name="Thoen E."/>
            <person name="Andreopoulos B."/>
            <person name="Lu D."/>
            <person name="Skrede I."/>
            <person name="Drula E."/>
            <person name="Henrissat B."/>
            <person name="Morin E."/>
            <person name="Kohler A."/>
            <person name="Barry K."/>
            <person name="LaButti K."/>
            <person name="Morin E."/>
            <person name="Salamov A."/>
            <person name="Lipzen A."/>
            <person name="Mereny Z."/>
            <person name="Hegedus B."/>
            <person name="Baldrian P."/>
            <person name="Stursova M."/>
            <person name="Weitz H."/>
            <person name="Taylor A."/>
            <person name="Grigoriev I.V."/>
            <person name="Nagy L.G."/>
            <person name="Martin F."/>
            <person name="Kauserud H."/>
        </authorList>
    </citation>
    <scope>NUCLEOTIDE SEQUENCE</scope>
    <source>
        <strain evidence="2">CBHHK200</strain>
    </source>
</reference>
<name>A0AAD6SF51_9AGAR</name>
<evidence type="ECO:0008006" key="4">
    <source>
        <dbReference type="Google" id="ProtNLM"/>
    </source>
</evidence>
<evidence type="ECO:0000256" key="1">
    <source>
        <dbReference type="SAM" id="SignalP"/>
    </source>
</evidence>
<accession>A0AAD6SF51</accession>
<protein>
    <recommendedName>
        <fullName evidence="4">Secreted protein</fullName>
    </recommendedName>
</protein>
<proteinExistence type="predicted"/>
<evidence type="ECO:0000313" key="3">
    <source>
        <dbReference type="Proteomes" id="UP001218188"/>
    </source>
</evidence>
<feature type="chain" id="PRO_5042221717" description="Secreted protein" evidence="1">
    <location>
        <begin position="25"/>
        <end position="77"/>
    </location>
</feature>
<gene>
    <name evidence="2" type="ORF">C8F04DRAFT_1125579</name>
</gene>
<keyword evidence="3" id="KW-1185">Reference proteome</keyword>
<comment type="caution">
    <text evidence="2">The sequence shown here is derived from an EMBL/GenBank/DDBJ whole genome shotgun (WGS) entry which is preliminary data.</text>
</comment>
<keyword evidence="1" id="KW-0732">Signal</keyword>